<evidence type="ECO:0000313" key="4">
    <source>
        <dbReference type="EMBL" id="HHR34341.1"/>
    </source>
</evidence>
<dbReference type="PANTHER" id="PTHR48105">
    <property type="entry name" value="THIOREDOXIN REDUCTASE 1-RELATED-RELATED"/>
    <property type="match status" value="1"/>
</dbReference>
<proteinExistence type="predicted"/>
<name>A0A7C5U6M8_9BACT</name>
<comment type="caution">
    <text evidence="4">The sequence shown here is derived from an EMBL/GenBank/DDBJ whole genome shotgun (WGS) entry which is preliminary data.</text>
</comment>
<dbReference type="InterPro" id="IPR036188">
    <property type="entry name" value="FAD/NAD-bd_sf"/>
</dbReference>
<feature type="domain" description="FAD/NAD(P)-binding" evidence="3">
    <location>
        <begin position="2"/>
        <end position="224"/>
    </location>
</feature>
<dbReference type="PROSITE" id="PS51257">
    <property type="entry name" value="PROKAR_LIPOPROTEIN"/>
    <property type="match status" value="1"/>
</dbReference>
<evidence type="ECO:0000259" key="3">
    <source>
        <dbReference type="Pfam" id="PF07992"/>
    </source>
</evidence>
<protein>
    <submittedName>
        <fullName evidence="4">NAD(P)/FAD-dependent oxidoreductase</fullName>
    </submittedName>
</protein>
<dbReference type="PRINTS" id="PR00469">
    <property type="entry name" value="PNDRDTASEII"/>
</dbReference>
<keyword evidence="2" id="KW-0560">Oxidoreductase</keyword>
<accession>A0A7C5U6M8</accession>
<dbReference type="InterPro" id="IPR050097">
    <property type="entry name" value="Ferredoxin-NADP_redctase_2"/>
</dbReference>
<reference evidence="4" key="1">
    <citation type="journal article" date="2020" name="mSystems">
        <title>Genome- and Community-Level Interaction Insights into Carbon Utilization and Element Cycling Functions of Hydrothermarchaeota in Hydrothermal Sediment.</title>
        <authorList>
            <person name="Zhou Z."/>
            <person name="Liu Y."/>
            <person name="Xu W."/>
            <person name="Pan J."/>
            <person name="Luo Z.H."/>
            <person name="Li M."/>
        </authorList>
    </citation>
    <scope>NUCLEOTIDE SEQUENCE [LARGE SCALE GENOMIC DNA]</scope>
    <source>
        <strain evidence="4">SpSt-1088</strain>
    </source>
</reference>
<dbReference type="Gene3D" id="3.50.50.60">
    <property type="entry name" value="FAD/NAD(P)-binding domain"/>
    <property type="match status" value="2"/>
</dbReference>
<dbReference type="GO" id="GO:0016491">
    <property type="term" value="F:oxidoreductase activity"/>
    <property type="evidence" value="ECO:0007669"/>
    <property type="project" value="UniProtKB-KW"/>
</dbReference>
<sequence>MKVGIVGGGPAGVACAFLLKRYGINVTIYEKRSIGGLIENAWYVENFPLVEPASGVELVKKLRKLVLESEIDVVFDEISCVNGKRLIGKNGQYQADIIVLASGTIPKRLIDFEVSDRVVYEYRDLPSNVKKLAIYGGGDVAFDGAVHATLRGVDTTIFVRSNRVKAVPKLIEKARTLGVKIKLNSPVENVENNGENIKITVGEEKLIFDALLISIGREINLPAFENVQEVYIIGDAAHIDFRQSSIAIGDGIRCAMEIVRKLNIMEEFTLKW</sequence>
<evidence type="ECO:0000256" key="1">
    <source>
        <dbReference type="ARBA" id="ARBA00022630"/>
    </source>
</evidence>
<dbReference type="EMBL" id="DRXW01000315">
    <property type="protein sequence ID" value="HHR34341.1"/>
    <property type="molecule type" value="Genomic_DNA"/>
</dbReference>
<keyword evidence="1" id="KW-0285">Flavoprotein</keyword>
<dbReference type="InterPro" id="IPR023753">
    <property type="entry name" value="FAD/NAD-binding_dom"/>
</dbReference>
<gene>
    <name evidence="4" type="ORF">ENM46_05290</name>
</gene>
<dbReference type="SUPFAM" id="SSF51905">
    <property type="entry name" value="FAD/NAD(P)-binding domain"/>
    <property type="match status" value="1"/>
</dbReference>
<dbReference type="Pfam" id="PF07992">
    <property type="entry name" value="Pyr_redox_2"/>
    <property type="match status" value="1"/>
</dbReference>
<dbReference type="PRINTS" id="PR00368">
    <property type="entry name" value="FADPNR"/>
</dbReference>
<dbReference type="AlphaFoldDB" id="A0A7C5U6M8"/>
<evidence type="ECO:0000256" key="2">
    <source>
        <dbReference type="ARBA" id="ARBA00023002"/>
    </source>
</evidence>
<organism evidence="4">
    <name type="scientific">Fervidobacterium nodosum</name>
    <dbReference type="NCBI Taxonomy" id="2424"/>
    <lineage>
        <taxon>Bacteria</taxon>
        <taxon>Thermotogati</taxon>
        <taxon>Thermotogota</taxon>
        <taxon>Thermotogae</taxon>
        <taxon>Thermotogales</taxon>
        <taxon>Fervidobacteriaceae</taxon>
        <taxon>Fervidobacterium</taxon>
    </lineage>
</organism>